<evidence type="ECO:0000256" key="1">
    <source>
        <dbReference type="ARBA" id="ARBA00010164"/>
    </source>
</evidence>
<proteinExistence type="inferred from homology"/>
<dbReference type="RefSeq" id="WP_017513113.1">
    <property type="nucleotide sequence ID" value="NZ_CP026544.1"/>
</dbReference>
<protein>
    <submittedName>
        <fullName evidence="4">Type II toxin-antitoxin system HipA family toxin</fullName>
    </submittedName>
</protein>
<name>A0A2L0X1U5_9BURK</name>
<dbReference type="Pfam" id="PF07804">
    <property type="entry name" value="HipA_C"/>
    <property type="match status" value="1"/>
</dbReference>
<organism evidence="4 5">
    <name type="scientific">Cupriavidus metallidurans</name>
    <dbReference type="NCBI Taxonomy" id="119219"/>
    <lineage>
        <taxon>Bacteria</taxon>
        <taxon>Pseudomonadati</taxon>
        <taxon>Pseudomonadota</taxon>
        <taxon>Betaproteobacteria</taxon>
        <taxon>Burkholderiales</taxon>
        <taxon>Burkholderiaceae</taxon>
        <taxon>Cupriavidus</taxon>
    </lineage>
</organism>
<keyword evidence="3" id="KW-0418">Kinase</keyword>
<evidence type="ECO:0000256" key="3">
    <source>
        <dbReference type="ARBA" id="ARBA00022777"/>
    </source>
</evidence>
<dbReference type="GO" id="GO:0004674">
    <property type="term" value="F:protein serine/threonine kinase activity"/>
    <property type="evidence" value="ECO:0007669"/>
    <property type="project" value="TreeGrafter"/>
</dbReference>
<dbReference type="OrthoDB" id="9805913at2"/>
<comment type="similarity">
    <text evidence="1">Belongs to the HipA Ser/Thr kinase family.</text>
</comment>
<dbReference type="PANTHER" id="PTHR37419:SF1">
    <property type="entry name" value="SERINE_THREONINE-PROTEIN KINASE TOXIN HIPA"/>
    <property type="match status" value="1"/>
</dbReference>
<dbReference type="Proteomes" id="UP000253772">
    <property type="component" value="Chromosome c2"/>
</dbReference>
<dbReference type="NCBIfam" id="TIGR03071">
    <property type="entry name" value="couple_hipA"/>
    <property type="match status" value="1"/>
</dbReference>
<dbReference type="InterPro" id="IPR052028">
    <property type="entry name" value="HipA_Ser/Thr_kinase"/>
</dbReference>
<dbReference type="InterPro" id="IPR017508">
    <property type="entry name" value="HipA_N1"/>
</dbReference>
<evidence type="ECO:0000313" key="4">
    <source>
        <dbReference type="EMBL" id="QBP12829.1"/>
    </source>
</evidence>
<accession>A0A2L0X1U5</accession>
<reference evidence="4 5" key="1">
    <citation type="submission" date="2019-03" db="EMBL/GenBank/DDBJ databases">
        <title>Comparative insights into the high quality Complete genome sequence of highly metal resistant Cupriavidus metallidurans strain BS1 isolated from a gold-copper mine.</title>
        <authorList>
            <person name="Mazhar H.S."/>
            <person name="Rensing C."/>
        </authorList>
    </citation>
    <scope>NUCLEOTIDE SEQUENCE [LARGE SCALE GENOMIC DNA]</scope>
    <source>
        <strain evidence="4 5">BS1</strain>
    </source>
</reference>
<evidence type="ECO:0000256" key="2">
    <source>
        <dbReference type="ARBA" id="ARBA00022679"/>
    </source>
</evidence>
<dbReference type="GO" id="GO:0005829">
    <property type="term" value="C:cytosol"/>
    <property type="evidence" value="ECO:0007669"/>
    <property type="project" value="TreeGrafter"/>
</dbReference>
<gene>
    <name evidence="4" type="ORF">DDF84_024480</name>
</gene>
<keyword evidence="2" id="KW-0808">Transferase</keyword>
<dbReference type="InterPro" id="IPR012893">
    <property type="entry name" value="HipA-like_C"/>
</dbReference>
<sequence>MTTSIRYLRLFLHTATGRRGIGYLSQYGDILRISFDRDYIEDENRPTLSLGYVGETEAATRAILTALRDVRVVRTDGHWPVFFQNLLPEGHNRERLASERGCSTEDEFELLAAAGHDLPGAVEVEPVPPAEGVPQIVRNWHTALGLDVLEPGFVEDPVEDAAAIPGVVTKFSAIQQGRRYVVKRHGEAGDFILKLPSTRHPDLVENEFTGYQLCRALGLDCAEATVISREEAELPEQVPFQRILAVKRFDRAPGGHRVHMEEFAQILGYAPRNKYGRALALDYGNMLRVLDRLSARPAPDVQEFIKRFVAFLLMGNTDAHLKNWAVRYPDGRAPVLSPLYDPVCVTAFFDDVPVTDYGINRAIDKTLRAYTFDDLDAMVRSAGLLRRSRLLSIARETVRQAQADWPRILEDAPEGVRRAVSERLAGGVALTRT</sequence>
<dbReference type="AlphaFoldDB" id="A0A2L0X1U5"/>
<evidence type="ECO:0000313" key="5">
    <source>
        <dbReference type="Proteomes" id="UP000253772"/>
    </source>
</evidence>
<dbReference type="Pfam" id="PF13657">
    <property type="entry name" value="Couple_hipA"/>
    <property type="match status" value="1"/>
</dbReference>
<dbReference type="PANTHER" id="PTHR37419">
    <property type="entry name" value="SERINE/THREONINE-PROTEIN KINASE TOXIN HIPA"/>
    <property type="match status" value="1"/>
</dbReference>
<dbReference type="EMBL" id="CP037901">
    <property type="protein sequence ID" value="QBP12829.1"/>
    <property type="molecule type" value="Genomic_DNA"/>
</dbReference>
<dbReference type="Gene3D" id="1.10.1070.20">
    <property type="match status" value="1"/>
</dbReference>